<gene>
    <name evidence="2" type="ORF">NHX12_003468</name>
</gene>
<dbReference type="AlphaFoldDB" id="A0A9Q0DZ90"/>
<keyword evidence="3" id="KW-1185">Reference proteome</keyword>
<dbReference type="EMBL" id="JANIIK010000110">
    <property type="protein sequence ID" value="KAJ3597068.1"/>
    <property type="molecule type" value="Genomic_DNA"/>
</dbReference>
<feature type="region of interest" description="Disordered" evidence="1">
    <location>
        <begin position="1"/>
        <end position="43"/>
    </location>
</feature>
<protein>
    <submittedName>
        <fullName evidence="2">Uncharacterized protein</fullName>
    </submittedName>
</protein>
<sequence length="78" mass="8198">MVLTPGRPGRPGGHVCSLLSPVSGPHRGDSGVASVPRRGTHDFLPATENYQNISWKKEATLDSVPSSRGETAGCQVET</sequence>
<evidence type="ECO:0000313" key="3">
    <source>
        <dbReference type="Proteomes" id="UP001148018"/>
    </source>
</evidence>
<name>A0A9Q0DZ90_9TELE</name>
<accession>A0A9Q0DZ90</accession>
<evidence type="ECO:0000256" key="1">
    <source>
        <dbReference type="SAM" id="MobiDB-lite"/>
    </source>
</evidence>
<dbReference type="Proteomes" id="UP001148018">
    <property type="component" value="Unassembled WGS sequence"/>
</dbReference>
<organism evidence="2 3">
    <name type="scientific">Muraenolepis orangiensis</name>
    <name type="common">Patagonian moray cod</name>
    <dbReference type="NCBI Taxonomy" id="630683"/>
    <lineage>
        <taxon>Eukaryota</taxon>
        <taxon>Metazoa</taxon>
        <taxon>Chordata</taxon>
        <taxon>Craniata</taxon>
        <taxon>Vertebrata</taxon>
        <taxon>Euteleostomi</taxon>
        <taxon>Actinopterygii</taxon>
        <taxon>Neopterygii</taxon>
        <taxon>Teleostei</taxon>
        <taxon>Neoteleostei</taxon>
        <taxon>Acanthomorphata</taxon>
        <taxon>Zeiogadaria</taxon>
        <taxon>Gadariae</taxon>
        <taxon>Gadiformes</taxon>
        <taxon>Muraenolepidoidei</taxon>
        <taxon>Muraenolepididae</taxon>
        <taxon>Muraenolepis</taxon>
    </lineage>
</organism>
<evidence type="ECO:0000313" key="2">
    <source>
        <dbReference type="EMBL" id="KAJ3597068.1"/>
    </source>
</evidence>
<proteinExistence type="predicted"/>
<comment type="caution">
    <text evidence="2">The sequence shown here is derived from an EMBL/GenBank/DDBJ whole genome shotgun (WGS) entry which is preliminary data.</text>
</comment>
<reference evidence="2" key="1">
    <citation type="submission" date="2022-07" db="EMBL/GenBank/DDBJ databases">
        <title>Chromosome-level genome of Muraenolepis orangiensis.</title>
        <authorList>
            <person name="Kim J."/>
        </authorList>
    </citation>
    <scope>NUCLEOTIDE SEQUENCE</scope>
    <source>
        <strain evidence="2">KU_S4_2022</strain>
        <tissue evidence="2">Muscle</tissue>
    </source>
</reference>